<sequence>MIRTQAKFIRAICNFTAAALSVIIAFFIFPHHATSFSKNFTVVLISACICLVLSLKRKILVRFITFIENKGLSGGETAVLLQFVKSLRNCYSYDDFFSASADILEIQGGCSVIYIDSAQKYVLYNSPDRIASSPHITKILQHNFPHTWEDGIYFLDRKFGLKNKSAGSFGILCCVGVYHLFIIGSSAQRFDSAVYPVLLYEMRRFQTHTKIISEMGKISELSREWRKLAETQRYFLPQKMPEIKGLKAASFFKPLINVSGDYYSMLPVSQTKAIVLLGDVSGKGLASALIMGIAMNTVKSAENKEDLVAIVRAIDHSIKEMRLQDKYTVLFIGLIDTEDMSLKYINASVDDAMIFFRNEDGISMKRLNPNCSILGIIDLEEIHVDRCALRQEDVLFLASDGVSEVKNKSGEDLGGTEIYLETLKESSILSPDDFLKRIMHLVQKFCNNKLHDDIAMLAVKVSAGGKQ</sequence>
<evidence type="ECO:0000256" key="1">
    <source>
        <dbReference type="ARBA" id="ARBA00022801"/>
    </source>
</evidence>
<feature type="transmembrane region" description="Helical" evidence="2">
    <location>
        <begin position="36"/>
        <end position="55"/>
    </location>
</feature>
<keyword evidence="5" id="KW-1185">Reference proteome</keyword>
<dbReference type="InterPro" id="IPR052016">
    <property type="entry name" value="Bact_Sigma-Reg"/>
</dbReference>
<feature type="transmembrane region" description="Helical" evidence="2">
    <location>
        <begin position="12"/>
        <end position="30"/>
    </location>
</feature>
<dbReference type="AlphaFoldDB" id="A0A975IFS8"/>
<organism evidence="4 5">
    <name type="scientific">Treponema parvum</name>
    <dbReference type="NCBI Taxonomy" id="138851"/>
    <lineage>
        <taxon>Bacteria</taxon>
        <taxon>Pseudomonadati</taxon>
        <taxon>Spirochaetota</taxon>
        <taxon>Spirochaetia</taxon>
        <taxon>Spirochaetales</taxon>
        <taxon>Treponemataceae</taxon>
        <taxon>Treponema</taxon>
    </lineage>
</organism>
<gene>
    <name evidence="4" type="ORF">HRQ91_09215</name>
</gene>
<dbReference type="SMART" id="SM00331">
    <property type="entry name" value="PP2C_SIG"/>
    <property type="match status" value="1"/>
</dbReference>
<proteinExistence type="predicted"/>
<dbReference type="RefSeq" id="WP_210119271.1">
    <property type="nucleotide sequence ID" value="NZ_CP054142.1"/>
</dbReference>
<feature type="transmembrane region" description="Helical" evidence="2">
    <location>
        <begin position="166"/>
        <end position="184"/>
    </location>
</feature>
<protein>
    <submittedName>
        <fullName evidence="4">Serine/threonine-protein phosphatase</fullName>
    </submittedName>
</protein>
<dbReference type="GO" id="GO:0016791">
    <property type="term" value="F:phosphatase activity"/>
    <property type="evidence" value="ECO:0007669"/>
    <property type="project" value="TreeGrafter"/>
</dbReference>
<dbReference type="Gene3D" id="3.60.40.10">
    <property type="entry name" value="PPM-type phosphatase domain"/>
    <property type="match status" value="1"/>
</dbReference>
<dbReference type="PANTHER" id="PTHR43156:SF2">
    <property type="entry name" value="STAGE II SPORULATION PROTEIN E"/>
    <property type="match status" value="1"/>
</dbReference>
<evidence type="ECO:0000313" key="5">
    <source>
        <dbReference type="Proteomes" id="UP000671908"/>
    </source>
</evidence>
<reference evidence="4 5" key="1">
    <citation type="journal article" date="2021" name="Microbiol. Resour. Announc.">
        <title>Complete Genome Sequences of Three Human Oral Treponema parvum Isolates.</title>
        <authorList>
            <person name="Zeng H."/>
            <person name="Watt R.M."/>
        </authorList>
    </citation>
    <scope>NUCLEOTIDE SEQUENCE [LARGE SCALE GENOMIC DNA]</scope>
    <source>
        <strain evidence="4 5">ATCC 700770</strain>
    </source>
</reference>
<dbReference type="SUPFAM" id="SSF81606">
    <property type="entry name" value="PP2C-like"/>
    <property type="match status" value="1"/>
</dbReference>
<dbReference type="Proteomes" id="UP000671908">
    <property type="component" value="Chromosome"/>
</dbReference>
<evidence type="ECO:0000259" key="3">
    <source>
        <dbReference type="SMART" id="SM00331"/>
    </source>
</evidence>
<name>A0A975IFS8_9SPIR</name>
<evidence type="ECO:0000256" key="2">
    <source>
        <dbReference type="SAM" id="Phobius"/>
    </source>
</evidence>
<dbReference type="KEGG" id="tpav:HRQ91_09215"/>
<keyword evidence="1" id="KW-0378">Hydrolase</keyword>
<keyword evidence="2" id="KW-0812">Transmembrane</keyword>
<evidence type="ECO:0000313" key="4">
    <source>
        <dbReference type="EMBL" id="QTQ14624.1"/>
    </source>
</evidence>
<keyword evidence="2" id="KW-0472">Membrane</keyword>
<dbReference type="Pfam" id="PF07228">
    <property type="entry name" value="SpoIIE"/>
    <property type="match status" value="1"/>
</dbReference>
<accession>A0A975IFS8</accession>
<feature type="domain" description="PPM-type phosphatase" evidence="3">
    <location>
        <begin position="243"/>
        <end position="461"/>
    </location>
</feature>
<dbReference type="PANTHER" id="PTHR43156">
    <property type="entry name" value="STAGE II SPORULATION PROTEIN E-RELATED"/>
    <property type="match status" value="1"/>
</dbReference>
<dbReference type="EMBL" id="CP054142">
    <property type="protein sequence ID" value="QTQ14624.1"/>
    <property type="molecule type" value="Genomic_DNA"/>
</dbReference>
<keyword evidence="2" id="KW-1133">Transmembrane helix</keyword>
<dbReference type="InterPro" id="IPR036457">
    <property type="entry name" value="PPM-type-like_dom_sf"/>
</dbReference>
<dbReference type="InterPro" id="IPR001932">
    <property type="entry name" value="PPM-type_phosphatase-like_dom"/>
</dbReference>